<gene>
    <name evidence="1" type="ORF">C5L14_25510</name>
</gene>
<comment type="caution">
    <text evidence="1">The sequence shown here is derived from an EMBL/GenBank/DDBJ whole genome shotgun (WGS) entry which is preliminary data.</text>
</comment>
<proteinExistence type="predicted"/>
<evidence type="ECO:0000313" key="1">
    <source>
        <dbReference type="EMBL" id="PRH84565.1"/>
    </source>
</evidence>
<evidence type="ECO:0000313" key="2">
    <source>
        <dbReference type="Proteomes" id="UP000237682"/>
    </source>
</evidence>
<dbReference type="OrthoDB" id="6628089at2"/>
<keyword evidence="2" id="KW-1185">Reference proteome</keyword>
<dbReference type="Proteomes" id="UP000237682">
    <property type="component" value="Unassembled WGS sequence"/>
</dbReference>
<dbReference type="EMBL" id="PUEJ01000012">
    <property type="protein sequence ID" value="PRH84565.1"/>
    <property type="molecule type" value="Genomic_DNA"/>
</dbReference>
<name>A0A2S9Q5F2_9HYPH</name>
<accession>A0A2S9Q5F2</accession>
<dbReference type="PANTHER" id="PTHR35841:SF1">
    <property type="entry name" value="PHOSPHONATES-BINDING PERIPLASMIC PROTEIN"/>
    <property type="match status" value="1"/>
</dbReference>
<protein>
    <submittedName>
        <fullName evidence="1">Phosphate ABC transporter substrate-binding protein</fullName>
    </submittedName>
</protein>
<dbReference type="AlphaFoldDB" id="A0A2S9Q5F2"/>
<dbReference type="Pfam" id="PF12974">
    <property type="entry name" value="Phosphonate-bd"/>
    <property type="match status" value="1"/>
</dbReference>
<dbReference type="PANTHER" id="PTHR35841">
    <property type="entry name" value="PHOSPHONATES-BINDING PERIPLASMIC PROTEIN"/>
    <property type="match status" value="1"/>
</dbReference>
<reference evidence="1 2" key="1">
    <citation type="submission" date="2018-02" db="EMBL/GenBank/DDBJ databases">
        <title>Whole genome sequencing of endophytic bacterium.</title>
        <authorList>
            <person name="Eedara R."/>
            <person name="Podile A.R."/>
        </authorList>
    </citation>
    <scope>NUCLEOTIDE SEQUENCE [LARGE SCALE GENOMIC DNA]</scope>
    <source>
        <strain evidence="1 2">RP1T</strain>
    </source>
</reference>
<organism evidence="1 2">
    <name type="scientific">Labrys okinawensis</name>
    <dbReference type="NCBI Taxonomy" id="346911"/>
    <lineage>
        <taxon>Bacteria</taxon>
        <taxon>Pseudomonadati</taxon>
        <taxon>Pseudomonadota</taxon>
        <taxon>Alphaproteobacteria</taxon>
        <taxon>Hyphomicrobiales</taxon>
        <taxon>Xanthobacteraceae</taxon>
        <taxon>Labrys</taxon>
    </lineage>
</organism>
<dbReference type="RefSeq" id="WP_105864894.1">
    <property type="nucleotide sequence ID" value="NZ_PUEJ01000012.1"/>
</dbReference>
<dbReference type="Gene3D" id="3.40.190.10">
    <property type="entry name" value="Periplasmic binding protein-like II"/>
    <property type="match status" value="1"/>
</dbReference>
<dbReference type="SUPFAM" id="SSF53850">
    <property type="entry name" value="Periplasmic binding protein-like II"/>
    <property type="match status" value="1"/>
</dbReference>
<sequence length="271" mass="29983">MTRFIANARMYSVTPEVEEHWKALLGHVMASASVAFDYEPYPAPQPLEVLWERDDLGCVFMCGYPIAFQLSEVIPIAAPIPAAAWAGGKPLYRSDLIVKADSPFRRLEDTFGHRIGWTVEHSHSGFNALRHHLLPHRSPDRPALYREVVGNLVTARGILDKVLAGEIDVGPLDGYWHELIRAYRPDLTEGIRVIGSTGLAPIPSFVAAPGLPAETIVRLKAAFAAAHHQSWFPPLGQALRLTGFASVEEADFDRTLAWDREAREQGYATIA</sequence>